<comment type="cofactor">
    <cofactor evidence="1">
        <name>Zn(2+)</name>
        <dbReference type="ChEBI" id="CHEBI:29105"/>
    </cofactor>
</comment>
<evidence type="ECO:0000256" key="3">
    <source>
        <dbReference type="ARBA" id="ARBA00022723"/>
    </source>
</evidence>
<dbReference type="InterPro" id="IPR001365">
    <property type="entry name" value="A_deaminase_dom"/>
</dbReference>
<dbReference type="GO" id="GO:0000034">
    <property type="term" value="F:adenine deaminase activity"/>
    <property type="evidence" value="ECO:0007669"/>
    <property type="project" value="TreeGrafter"/>
</dbReference>
<dbReference type="EMBL" id="BLAF01000108">
    <property type="protein sequence ID" value="GES27068.1"/>
    <property type="molecule type" value="Genomic_DNA"/>
</dbReference>
<dbReference type="GO" id="GO:0005829">
    <property type="term" value="C:cytosol"/>
    <property type="evidence" value="ECO:0007669"/>
    <property type="project" value="TreeGrafter"/>
</dbReference>
<protein>
    <submittedName>
        <fullName evidence="7">Adenine deaminase</fullName>
    </submittedName>
</protein>
<dbReference type="Pfam" id="PF00962">
    <property type="entry name" value="A_deaminase"/>
    <property type="match status" value="1"/>
</dbReference>
<organism evidence="7 8">
    <name type="scientific">Acrocarpospora pleiomorpha</name>
    <dbReference type="NCBI Taxonomy" id="90975"/>
    <lineage>
        <taxon>Bacteria</taxon>
        <taxon>Bacillati</taxon>
        <taxon>Actinomycetota</taxon>
        <taxon>Actinomycetes</taxon>
        <taxon>Streptosporangiales</taxon>
        <taxon>Streptosporangiaceae</taxon>
        <taxon>Acrocarpospora</taxon>
    </lineage>
</organism>
<keyword evidence="3" id="KW-0479">Metal-binding</keyword>
<dbReference type="OrthoDB" id="105475at2"/>
<name>A0A5M3Y6F0_9ACTN</name>
<evidence type="ECO:0000256" key="5">
    <source>
        <dbReference type="ARBA" id="ARBA00022833"/>
    </source>
</evidence>
<dbReference type="AlphaFoldDB" id="A0A5M3Y6F0"/>
<accession>A0A5M3Y6F0</accession>
<evidence type="ECO:0000256" key="2">
    <source>
        <dbReference type="ARBA" id="ARBA00006676"/>
    </source>
</evidence>
<keyword evidence="4" id="KW-0378">Hydrolase</keyword>
<comment type="similarity">
    <text evidence="2">Belongs to the metallo-dependent hydrolases superfamily. Adenosine and AMP deaminases family.</text>
</comment>
<dbReference type="GO" id="GO:0006146">
    <property type="term" value="P:adenine catabolic process"/>
    <property type="evidence" value="ECO:0007669"/>
    <property type="project" value="TreeGrafter"/>
</dbReference>
<proteinExistence type="inferred from homology"/>
<evidence type="ECO:0000259" key="6">
    <source>
        <dbReference type="Pfam" id="PF00962"/>
    </source>
</evidence>
<gene>
    <name evidence="7" type="ORF">Aple_099670</name>
</gene>
<dbReference type="Proteomes" id="UP000377595">
    <property type="component" value="Unassembled WGS sequence"/>
</dbReference>
<keyword evidence="8" id="KW-1185">Reference proteome</keyword>
<dbReference type="PANTHER" id="PTHR43114">
    <property type="entry name" value="ADENINE DEAMINASE"/>
    <property type="match status" value="1"/>
</dbReference>
<reference evidence="7 8" key="1">
    <citation type="submission" date="2019-10" db="EMBL/GenBank/DDBJ databases">
        <title>Whole genome shotgun sequence of Acrocarpospora pleiomorpha NBRC 16267.</title>
        <authorList>
            <person name="Ichikawa N."/>
            <person name="Kimura A."/>
            <person name="Kitahashi Y."/>
            <person name="Komaki H."/>
            <person name="Oguchi A."/>
        </authorList>
    </citation>
    <scope>NUCLEOTIDE SEQUENCE [LARGE SCALE GENOMIC DNA]</scope>
    <source>
        <strain evidence="7 8">NBRC 16267</strain>
    </source>
</reference>
<dbReference type="InterPro" id="IPR032466">
    <property type="entry name" value="Metal_Hydrolase"/>
</dbReference>
<dbReference type="RefSeq" id="WP_155351742.1">
    <property type="nucleotide sequence ID" value="NZ_BAAAHM010000010.1"/>
</dbReference>
<comment type="caution">
    <text evidence="7">The sequence shown here is derived from an EMBL/GenBank/DDBJ whole genome shotgun (WGS) entry which is preliminary data.</text>
</comment>
<dbReference type="SUPFAM" id="SSF51556">
    <property type="entry name" value="Metallo-dependent hydrolases"/>
    <property type="match status" value="1"/>
</dbReference>
<dbReference type="GO" id="GO:0046872">
    <property type="term" value="F:metal ion binding"/>
    <property type="evidence" value="ECO:0007669"/>
    <property type="project" value="UniProtKB-KW"/>
</dbReference>
<dbReference type="Gene3D" id="3.20.20.140">
    <property type="entry name" value="Metal-dependent hydrolases"/>
    <property type="match status" value="1"/>
</dbReference>
<keyword evidence="5" id="KW-0862">Zinc</keyword>
<evidence type="ECO:0000256" key="4">
    <source>
        <dbReference type="ARBA" id="ARBA00022801"/>
    </source>
</evidence>
<evidence type="ECO:0000256" key="1">
    <source>
        <dbReference type="ARBA" id="ARBA00001947"/>
    </source>
</evidence>
<feature type="domain" description="Adenosine deaminase" evidence="6">
    <location>
        <begin position="11"/>
        <end position="322"/>
    </location>
</feature>
<sequence>MNRADFLTRMPKVDLHTHLTGTIGPRTLAELAKRAGVTLPSDILKIDSPEDFFEKLNIVSSVLTTPEDFELVAYEYMTRSAEQSNLRHCELAFNPTLYPASDYVAIVAAISRGARQAADEHGMSWVLIPAVLREQGVGVAEQLLDLVLANRTEETAGIGLDGDELVAPPELFVEVFRKAGQAGLKRTAHVTYPPATRVGYCIEELGCDRIDHGYYVLEDEDEARRVRDLGVPITVCHSMTCASRGWNPGNHPIATMLKMDFNLVLGTDDEAFVDTNIGREYVIVCDGYSMTTEAVEAITRRGIDAAWVGDDRKAELHREVDAAFASLDVTD</sequence>
<dbReference type="PANTHER" id="PTHR43114:SF6">
    <property type="entry name" value="ADENINE DEAMINASE"/>
    <property type="match status" value="1"/>
</dbReference>
<dbReference type="InterPro" id="IPR006330">
    <property type="entry name" value="Ado/ade_deaminase"/>
</dbReference>
<evidence type="ECO:0000313" key="8">
    <source>
        <dbReference type="Proteomes" id="UP000377595"/>
    </source>
</evidence>
<dbReference type="GO" id="GO:0043103">
    <property type="term" value="P:hypoxanthine salvage"/>
    <property type="evidence" value="ECO:0007669"/>
    <property type="project" value="TreeGrafter"/>
</dbReference>
<evidence type="ECO:0000313" key="7">
    <source>
        <dbReference type="EMBL" id="GES27068.1"/>
    </source>
</evidence>